<keyword evidence="1" id="KW-0472">Membrane</keyword>
<sequence length="253" mass="28221">MNTGYHGSYTTSVFQACRAYGHHYLLLAHILVVYLLNLLSEYYAHILSTRTSVKMRLAEHSLKWMPPPVPTPSVYPILPRRPATNYGSSKPSAIACSTSCRRTSSRRALVSREYPSCSKFRALHLVYATTQSIELLPSRIVTCITGPDATRRMRSPASTMVWNRRECVAFDPELCAAGLLAVLSRRAITLGSFSLWSPLEERGSRVLAGDKQLERGLRQGLELNLMSTLTAHLQKRRATKKRRAGCIIAVGKS</sequence>
<dbReference type="AlphaFoldDB" id="A0A8H6R6U8"/>
<dbReference type="EMBL" id="JABCIY010000347">
    <property type="protein sequence ID" value="KAF7184922.1"/>
    <property type="molecule type" value="Genomic_DNA"/>
</dbReference>
<keyword evidence="1" id="KW-0812">Transmembrane</keyword>
<dbReference type="Proteomes" id="UP000660729">
    <property type="component" value="Unassembled WGS sequence"/>
</dbReference>
<evidence type="ECO:0000256" key="1">
    <source>
        <dbReference type="SAM" id="Phobius"/>
    </source>
</evidence>
<reference evidence="2" key="1">
    <citation type="submission" date="2020-04" db="EMBL/GenBank/DDBJ databases">
        <title>Draft genome resource of the tomato pathogen Pseudocercospora fuligena.</title>
        <authorList>
            <person name="Zaccaron A."/>
        </authorList>
    </citation>
    <scope>NUCLEOTIDE SEQUENCE</scope>
    <source>
        <strain evidence="2">PF001</strain>
    </source>
</reference>
<evidence type="ECO:0000313" key="3">
    <source>
        <dbReference type="Proteomes" id="UP000660729"/>
    </source>
</evidence>
<name>A0A8H6R6U8_9PEZI</name>
<dbReference type="OrthoDB" id="10681422at2759"/>
<gene>
    <name evidence="2" type="ORF">HII31_13734</name>
</gene>
<feature type="transmembrane region" description="Helical" evidence="1">
    <location>
        <begin position="20"/>
        <end position="40"/>
    </location>
</feature>
<comment type="caution">
    <text evidence="2">The sequence shown here is derived from an EMBL/GenBank/DDBJ whole genome shotgun (WGS) entry which is preliminary data.</text>
</comment>
<proteinExistence type="predicted"/>
<accession>A0A8H6R6U8</accession>
<keyword evidence="3" id="KW-1185">Reference proteome</keyword>
<protein>
    <submittedName>
        <fullName evidence="2">Uncharacterized protein</fullName>
    </submittedName>
</protein>
<evidence type="ECO:0000313" key="2">
    <source>
        <dbReference type="EMBL" id="KAF7184922.1"/>
    </source>
</evidence>
<keyword evidence="1" id="KW-1133">Transmembrane helix</keyword>
<organism evidence="2 3">
    <name type="scientific">Pseudocercospora fuligena</name>
    <dbReference type="NCBI Taxonomy" id="685502"/>
    <lineage>
        <taxon>Eukaryota</taxon>
        <taxon>Fungi</taxon>
        <taxon>Dikarya</taxon>
        <taxon>Ascomycota</taxon>
        <taxon>Pezizomycotina</taxon>
        <taxon>Dothideomycetes</taxon>
        <taxon>Dothideomycetidae</taxon>
        <taxon>Mycosphaerellales</taxon>
        <taxon>Mycosphaerellaceae</taxon>
        <taxon>Pseudocercospora</taxon>
    </lineage>
</organism>